<dbReference type="GO" id="GO:0003723">
    <property type="term" value="F:RNA binding"/>
    <property type="evidence" value="ECO:0007669"/>
    <property type="project" value="TreeGrafter"/>
</dbReference>
<dbReference type="AlphaFoldDB" id="A0A0L0DQ50"/>
<evidence type="ECO:0000256" key="1">
    <source>
        <dbReference type="SAM" id="MobiDB-lite"/>
    </source>
</evidence>
<dbReference type="GO" id="GO:0005737">
    <property type="term" value="C:cytoplasm"/>
    <property type="evidence" value="ECO:0007669"/>
    <property type="project" value="TreeGrafter"/>
</dbReference>
<dbReference type="RefSeq" id="XP_013753727.1">
    <property type="nucleotide sequence ID" value="XM_013898273.1"/>
</dbReference>
<dbReference type="InterPro" id="IPR045478">
    <property type="entry name" value="Exportin-5_C"/>
</dbReference>
<feature type="compositionally biased region" description="Basic and acidic residues" evidence="1">
    <location>
        <begin position="1168"/>
        <end position="1180"/>
    </location>
</feature>
<dbReference type="Pfam" id="PF19273">
    <property type="entry name" value="Exportin-5"/>
    <property type="match status" value="1"/>
</dbReference>
<dbReference type="GO" id="GO:0006405">
    <property type="term" value="P:RNA export from nucleus"/>
    <property type="evidence" value="ECO:0007669"/>
    <property type="project" value="TreeGrafter"/>
</dbReference>
<dbReference type="PANTHER" id="PTHR11223">
    <property type="entry name" value="EXPORTIN 1/5"/>
    <property type="match status" value="1"/>
</dbReference>
<dbReference type="PANTHER" id="PTHR11223:SF3">
    <property type="entry name" value="EXPORTIN-5"/>
    <property type="match status" value="1"/>
</dbReference>
<accession>A0A0L0DQ50</accession>
<evidence type="ECO:0000313" key="4">
    <source>
        <dbReference type="Proteomes" id="UP000054408"/>
    </source>
</evidence>
<dbReference type="GO" id="GO:0042565">
    <property type="term" value="C:RNA nuclear export complex"/>
    <property type="evidence" value="ECO:0007669"/>
    <property type="project" value="TreeGrafter"/>
</dbReference>
<keyword evidence="4" id="KW-1185">Reference proteome</keyword>
<name>A0A0L0DQ50_THETB</name>
<dbReference type="GO" id="GO:0005634">
    <property type="term" value="C:nucleus"/>
    <property type="evidence" value="ECO:0007669"/>
    <property type="project" value="TreeGrafter"/>
</dbReference>
<evidence type="ECO:0000313" key="3">
    <source>
        <dbReference type="EMBL" id="KNC54434.1"/>
    </source>
</evidence>
<gene>
    <name evidence="3" type="ORF">AMSG_10167</name>
</gene>
<protein>
    <recommendedName>
        <fullName evidence="2">Exportin-5 C-terminal domain-containing protein</fullName>
    </recommendedName>
</protein>
<dbReference type="GeneID" id="25568454"/>
<feature type="domain" description="Exportin-5 C-terminal" evidence="2">
    <location>
        <begin position="825"/>
        <end position="1154"/>
    </location>
</feature>
<dbReference type="EMBL" id="GL349489">
    <property type="protein sequence ID" value="KNC54434.1"/>
    <property type="molecule type" value="Genomic_DNA"/>
</dbReference>
<dbReference type="Gene3D" id="1.25.10.10">
    <property type="entry name" value="Leucine-rich Repeat Variant"/>
    <property type="match status" value="1"/>
</dbReference>
<organism evidence="3 4">
    <name type="scientific">Thecamonas trahens ATCC 50062</name>
    <dbReference type="NCBI Taxonomy" id="461836"/>
    <lineage>
        <taxon>Eukaryota</taxon>
        <taxon>Apusozoa</taxon>
        <taxon>Apusomonadida</taxon>
        <taxon>Apusomonadidae</taxon>
        <taxon>Thecamonas</taxon>
    </lineage>
</organism>
<evidence type="ECO:0000259" key="2">
    <source>
        <dbReference type="Pfam" id="PF19273"/>
    </source>
</evidence>
<reference evidence="3 4" key="1">
    <citation type="submission" date="2010-05" db="EMBL/GenBank/DDBJ databases">
        <title>The Genome Sequence of Thecamonas trahens ATCC 50062.</title>
        <authorList>
            <consortium name="The Broad Institute Genome Sequencing Platform"/>
            <person name="Russ C."/>
            <person name="Cuomo C."/>
            <person name="Shea T."/>
            <person name="Young S.K."/>
            <person name="Zeng Q."/>
            <person name="Koehrsen M."/>
            <person name="Haas B."/>
            <person name="Borodovsky M."/>
            <person name="Guigo R."/>
            <person name="Alvarado L."/>
            <person name="Berlin A."/>
            <person name="Bochicchio J."/>
            <person name="Borenstein D."/>
            <person name="Chapman S."/>
            <person name="Chen Z."/>
            <person name="Freedman E."/>
            <person name="Gellesch M."/>
            <person name="Goldberg J."/>
            <person name="Griggs A."/>
            <person name="Gujja S."/>
            <person name="Heilman E."/>
            <person name="Heiman D."/>
            <person name="Hepburn T."/>
            <person name="Howarth C."/>
            <person name="Jen D."/>
            <person name="Larson L."/>
            <person name="Mehta T."/>
            <person name="Park D."/>
            <person name="Pearson M."/>
            <person name="Roberts A."/>
            <person name="Saif S."/>
            <person name="Shenoy N."/>
            <person name="Sisk P."/>
            <person name="Stolte C."/>
            <person name="Sykes S."/>
            <person name="Thomson T."/>
            <person name="Walk T."/>
            <person name="White J."/>
            <person name="Yandava C."/>
            <person name="Burger G."/>
            <person name="Gray M.W."/>
            <person name="Holland P.W.H."/>
            <person name="King N."/>
            <person name="Lang F.B.F."/>
            <person name="Roger A.J."/>
            <person name="Ruiz-Trillo I."/>
            <person name="Lander E."/>
            <person name="Nusbaum C."/>
        </authorList>
    </citation>
    <scope>NUCLEOTIDE SEQUENCE [LARGE SCALE GENOMIC DNA]</scope>
    <source>
        <strain evidence="3 4">ATCC 50062</strain>
    </source>
</reference>
<feature type="region of interest" description="Disordered" evidence="1">
    <location>
        <begin position="1162"/>
        <end position="1211"/>
    </location>
</feature>
<proteinExistence type="predicted"/>
<sequence>MNVAQSVLCVLDPQTEEAVRRAGEASIEAARSEAGPCLAAGRALLGDHPVGGDGELALTVGGIDFYIRALRSHWGMYPGEVQAEMTREVLGLAAATAAARSGDGHVPAVVEEKVADALVAVSLRHGVESVISDVAELATGNDCASPLGFLALRSLSEAALGVGTAGSGRGWVEPPPRRAVMDAMVSAAEPLASMLVEATSSVASNAAHSARREVVKAGLQAMASVAEWAPLPILFEANFLGLAASLLAEPAVAEHTRAVLENMLVRRRTLRLAEQVPYLAMLECLEAFGGAVDGSRGVESHAEASHARGVAEVLVDLGTLMLEFVASERPPEGLDSAFGPFLEVMVVASAHPAVSVSTEVLPFWCEVVASRVVPKATDELARSDLYATLWHIAAARVRKVGDPELDEGAFGEASRAVGLTTAEWTVAAGRQRSLALRMVRELTRMHRPGAVAFVATFVRETLRGLGEDGYGASPDASFASTWSPVFVTFEALSLLVASVIDEVAQVPAWLANAPTESLADQAAETAAARKAALLPDGVNRFDELYEAKGELLGELDGMLEMLLQLELGELGAPTADPGLMSRHVHMLVAFAPFLREFPDRLSAVLGVLLSYVALDGESGKAALAAAGLSDGAVARYGESLRAASKKASSSLIKLASSLGPVLAEALPGLLEAYQELQALLVMTSHVPDEATKGALLEQVLAPVTSTLDIDGIIVPGLSSGRSLVAAIGLDGSGLDEAGGMLFSEAHGSFRSQLWAFVHLAAAVVKHGSVGTLVAHLVASYLEGLMAFLAAVHGVWDERARVPAPYDAVLGVGPPSARYPELGEAESELVSLRGMLGSARRQAYEALATAFSLHGGRYLASVALPSEVLERCVLASLGALSVQHIKPLLDGFVCPMLGSVSDAVLDELCGSNALVALLASLHSVLAAGWVTAAEGGSGAADVVEVAEARALCDGTRALAHFLGRVAVVAGAGLTRANGYGMHALSGSDRSSSSEPVDAEAVAQKLRASLPPLTARLLFTSEALLSAVAGSALALMSWGDVPSIAEAADVCLRLVPLLATHSELGAALVGTEMLTGAIQALANGVDANAEGLLVNVVANAYMAVGPVAPDRVRSVVVQIPGMDDAGVVAFEETLLATRSEKHLRRLVRQLLSPILGINNAFGRSGSAGAPRRDRSERNERKQAAFVVSKPRRGGDDDRGDDVSVGDSLRALFG</sequence>
<dbReference type="InterPro" id="IPR011989">
    <property type="entry name" value="ARM-like"/>
</dbReference>
<dbReference type="STRING" id="461836.A0A0L0DQ50"/>
<dbReference type="InterPro" id="IPR045065">
    <property type="entry name" value="XPO1/5"/>
</dbReference>
<dbReference type="Proteomes" id="UP000054408">
    <property type="component" value="Unassembled WGS sequence"/>
</dbReference>
<dbReference type="GO" id="GO:0005049">
    <property type="term" value="F:nuclear export signal receptor activity"/>
    <property type="evidence" value="ECO:0007669"/>
    <property type="project" value="InterPro"/>
</dbReference>
<dbReference type="GO" id="GO:0006611">
    <property type="term" value="P:protein export from nucleus"/>
    <property type="evidence" value="ECO:0007669"/>
    <property type="project" value="InterPro"/>
</dbReference>